<gene>
    <name evidence="2" type="ORF">NCTC11048_01998</name>
</gene>
<feature type="transmembrane region" description="Helical" evidence="1">
    <location>
        <begin position="80"/>
        <end position="104"/>
    </location>
</feature>
<evidence type="ECO:0000313" key="3">
    <source>
        <dbReference type="Proteomes" id="UP000255549"/>
    </source>
</evidence>
<keyword evidence="1" id="KW-0812">Transmembrane</keyword>
<protein>
    <submittedName>
        <fullName evidence="2">Membrane protein</fullName>
    </submittedName>
</protein>
<keyword evidence="1" id="KW-0472">Membrane</keyword>
<feature type="transmembrane region" description="Helical" evidence="1">
    <location>
        <begin position="140"/>
        <end position="159"/>
    </location>
</feature>
<dbReference type="PANTHER" id="PTHR38454">
    <property type="entry name" value="INTEGRAL MEMBRANE PROTEIN-RELATED"/>
    <property type="match status" value="1"/>
</dbReference>
<keyword evidence="1" id="KW-1133">Transmembrane helix</keyword>
<dbReference type="EMBL" id="UHDP01000003">
    <property type="protein sequence ID" value="SUM46930.1"/>
    <property type="molecule type" value="Genomic_DNA"/>
</dbReference>
<evidence type="ECO:0000313" key="2">
    <source>
        <dbReference type="EMBL" id="SUM46930.1"/>
    </source>
</evidence>
<reference evidence="2 3" key="1">
    <citation type="submission" date="2018-06" db="EMBL/GenBank/DDBJ databases">
        <authorList>
            <consortium name="Pathogen Informatics"/>
            <person name="Doyle S."/>
        </authorList>
    </citation>
    <scope>NUCLEOTIDE SEQUENCE [LARGE SCALE GENOMIC DNA]</scope>
    <source>
        <strain evidence="3">NCTC 11048</strain>
    </source>
</reference>
<dbReference type="PANTHER" id="PTHR38454:SF1">
    <property type="entry name" value="INTEGRAL MEMBRANE PROTEIN"/>
    <property type="match status" value="1"/>
</dbReference>
<organism evidence="2 3">
    <name type="scientific">Staphylococcus intermedius NCTC 11048</name>
    <dbReference type="NCBI Taxonomy" id="1141106"/>
    <lineage>
        <taxon>Bacteria</taxon>
        <taxon>Bacillati</taxon>
        <taxon>Bacillota</taxon>
        <taxon>Bacilli</taxon>
        <taxon>Bacillales</taxon>
        <taxon>Staphylococcaceae</taxon>
        <taxon>Staphylococcus</taxon>
        <taxon>Staphylococcus intermedius group</taxon>
    </lineage>
</organism>
<proteinExistence type="predicted"/>
<sequence length="164" mass="19325">MRRYLQPLSFIVLFLCMSLLGHAYILYRFFTDGLLFTGPNDGMEQMVPIQMFLYEKWSEGTFFYATDFGLGGDFFTDLSYYFSTNFIFILTAGVTWLLSLIHLVDPKDMMYWFTQAWVVSILKCTGIMLATYYYARQLRFHHVASVVFAVLFAMSPLYFRFTVY</sequence>
<dbReference type="AlphaFoldDB" id="A0A380G9A6"/>
<feature type="transmembrane region" description="Helical" evidence="1">
    <location>
        <begin position="116"/>
        <end position="134"/>
    </location>
</feature>
<dbReference type="STRING" id="1141106.GCA_000308095_01967"/>
<dbReference type="InterPro" id="IPR018580">
    <property type="entry name" value="Uncharacterised_YfhO"/>
</dbReference>
<keyword evidence="3" id="KW-1185">Reference proteome</keyword>
<dbReference type="Proteomes" id="UP000255549">
    <property type="component" value="Unassembled WGS sequence"/>
</dbReference>
<dbReference type="Pfam" id="PF09586">
    <property type="entry name" value="YfhO"/>
    <property type="match status" value="1"/>
</dbReference>
<name>A0A380G9A6_STAIN</name>
<evidence type="ECO:0000256" key="1">
    <source>
        <dbReference type="SAM" id="Phobius"/>
    </source>
</evidence>
<accession>A0A380G9A6</accession>